<comment type="caution">
    <text evidence="4">The sequence shown here is derived from an EMBL/GenBank/DDBJ whole genome shotgun (WGS) entry which is preliminary data.</text>
</comment>
<dbReference type="RefSeq" id="XP_022505749.1">
    <property type="nucleotide sequence ID" value="XM_022661940.1"/>
</dbReference>
<dbReference type="SUPFAM" id="SSF48452">
    <property type="entry name" value="TPR-like"/>
    <property type="match status" value="3"/>
</dbReference>
<dbReference type="PANTHER" id="PTHR46082:SF6">
    <property type="entry name" value="AAA+ ATPASE DOMAIN-CONTAINING PROTEIN-RELATED"/>
    <property type="match status" value="1"/>
</dbReference>
<evidence type="ECO:0000313" key="5">
    <source>
        <dbReference type="Proteomes" id="UP000077002"/>
    </source>
</evidence>
<dbReference type="InterPro" id="IPR035994">
    <property type="entry name" value="Nucleoside_phosphorylase_sf"/>
</dbReference>
<organism evidence="4 5">
    <name type="scientific">Fonsecaea monophora</name>
    <dbReference type="NCBI Taxonomy" id="254056"/>
    <lineage>
        <taxon>Eukaryota</taxon>
        <taxon>Fungi</taxon>
        <taxon>Dikarya</taxon>
        <taxon>Ascomycota</taxon>
        <taxon>Pezizomycotina</taxon>
        <taxon>Eurotiomycetes</taxon>
        <taxon>Chaetothyriomycetidae</taxon>
        <taxon>Chaetothyriales</taxon>
        <taxon>Herpotrichiellaceae</taxon>
        <taxon>Fonsecaea</taxon>
    </lineage>
</organism>
<dbReference type="Gene3D" id="1.25.40.10">
    <property type="entry name" value="Tetratricopeptide repeat domain"/>
    <property type="match status" value="2"/>
</dbReference>
<dbReference type="Pfam" id="PF13424">
    <property type="entry name" value="TPR_12"/>
    <property type="match status" value="3"/>
</dbReference>
<dbReference type="SUPFAM" id="SSF52540">
    <property type="entry name" value="P-loop containing nucleoside triphosphate hydrolases"/>
    <property type="match status" value="1"/>
</dbReference>
<evidence type="ECO:0000313" key="4">
    <source>
        <dbReference type="EMBL" id="OAG33797.1"/>
    </source>
</evidence>
<sequence length="1338" mass="150065">MRDSDTVAERHLLTKLGQQLRRRASGNVVPARCFREQPTFTDKRATGPREDRQTAAITGMAMGFLPVRRLVQAQWQPGQHYSHSQTSSFNTQDALWPSPPQFDERQEFKIAIICALPKEADEVLAVFDRPRGDGRQFTRTPRDRIASTICFIGNRPIVVAHLHGDGKVKAAGVAAYLRASFPNIQLALLVGICGGVPGGPDGSGDVRLGDVVISLSPLQYDYGRQYPEAFEPKPSTMSAPLELRTALSQLETEYHRELLQKRLDSLLCDLQARRPKVRYPGTEFDRLFEPGYLHKHRNTYCNVCNTGADSVVCSAAFNVPCSRLGCEDWHLVDRPAPVLSSDKRRVPSVHIGTIASGDRVMKSGIHRDAIAQKYGVVAFEMEGAGLIDHFPFLVIKGVADYADSHKNDGWHHYASATAACCARAFLESFWPEQPTEYPGHHYDQWSLRSSPTTGMASQASVVPSSEAPSSEYHARQQAVWCVPLVRKPGFAGRTSELAALEAKYNNPDCSCISLLGLGGVGKSNLALEFAYSLREKSPDVSIFWVQASDTTTFDNGYAEIGRQLQISSMAELQTELKHLVKQHLSLESFGRWLLIIDNVDDFGLFFGDDGTARSQSLSSFVPRSPHGCTLITTRDRKVALNFSRSHTIEIPCLDQEVALNLLQTMLDPPPATLDRTVACALVDRLNHLPLAIVQATAYINLNRIGVSDYVSLLDDKEETVFELLDEDFEDEVRAPGAKNSIISTWRITFDSIAHRSPLARRYLSMIACIDSKIIPECLFLQGDSRKEEIDARGLLIRYCFLSRRDSGPGNSTTYDMHSLVHLACRSWLHNESALQTCAPRAALRRMLETFPKPDHSNRSTWSLYLPHASRLLQSPHIAHMENRFELESLVGQCLFLEGKYRDATTKIRLVVEHREQTLEPFHHSLLQAYMDLSVALERWSQLDKSLEYGQKALWGYTATLPPDHPLVLTAFSNIASVKRRQHEWKEALNLDRRVMRARQSILGDNHPDTLSSMANLAASYKSIGSPEKAEELLHRVVEGQSLVMGEDDPVLLSSMARLASTYRYSNRLAAAETLALDVLNRRKRVLGLHHPDTLRSMANVGSTWRKQERWEEAEQIENDVLALRTSILGKDDPHTLTARTNLAATYRNQGRYDKAEELDRETLKIKERIHGKYNYSTLSTMSSLASTYRKSKRWAQADDISKEVLSRCRHSLGDSHPQTLACMTEVAYIYKREGNVKQAADLAEQVLAERERTLGPQNKLRGEGARQEETDDPEAVLLESQDTPKSRLHPGVRALDKNVKARPVFISIEYTVSDLVSLPETDSRGMHKKSAKTTPRLY</sequence>
<dbReference type="Proteomes" id="UP000077002">
    <property type="component" value="Unassembled WGS sequence"/>
</dbReference>
<name>A0A177EPE1_9EURO</name>
<proteinExistence type="predicted"/>
<evidence type="ECO:0000256" key="1">
    <source>
        <dbReference type="SAM" id="MobiDB-lite"/>
    </source>
</evidence>
<dbReference type="GO" id="GO:0009116">
    <property type="term" value="P:nucleoside metabolic process"/>
    <property type="evidence" value="ECO:0007669"/>
    <property type="project" value="InterPro"/>
</dbReference>
<feature type="domain" description="NB-ARC" evidence="2">
    <location>
        <begin position="506"/>
        <end position="664"/>
    </location>
</feature>
<reference evidence="4 5" key="1">
    <citation type="submission" date="2016-03" db="EMBL/GenBank/DDBJ databases">
        <title>Draft genome sequence of the Fonsecaea monophora CBS 269.37.</title>
        <authorList>
            <person name="Bombassaro A."/>
            <person name="Vinicius W.A."/>
            <person name="De Hoog S."/>
            <person name="Sun J."/>
            <person name="Souza E.M."/>
            <person name="Raittz R.T."/>
            <person name="Costa F."/>
            <person name="Leao A.C."/>
            <person name="Tadra-Sfeir M.Z."/>
            <person name="Baura V."/>
            <person name="Balsanelli E."/>
            <person name="Pedrosa F.O."/>
            <person name="Moreno L.F."/>
            <person name="Steffens M.B."/>
            <person name="Xi L."/>
            <person name="Bocca A.L."/>
            <person name="Felipe M.S."/>
            <person name="Teixeira M."/>
            <person name="Telles Filho F.Q."/>
            <person name="Azevedo C.M."/>
            <person name="Gomes R."/>
            <person name="Vicente V.A."/>
        </authorList>
    </citation>
    <scope>NUCLEOTIDE SEQUENCE [LARGE SCALE GENOMIC DNA]</scope>
    <source>
        <strain evidence="4 5">CBS 269.37</strain>
    </source>
</reference>
<dbReference type="InterPro" id="IPR002182">
    <property type="entry name" value="NB-ARC"/>
</dbReference>
<gene>
    <name evidence="4" type="ORF">AYO21_12108</name>
</gene>
<evidence type="ECO:0000259" key="2">
    <source>
        <dbReference type="Pfam" id="PF00931"/>
    </source>
</evidence>
<dbReference type="InterPro" id="IPR000845">
    <property type="entry name" value="Nucleoside_phosphorylase_d"/>
</dbReference>
<dbReference type="PANTHER" id="PTHR46082">
    <property type="entry name" value="ATP/GTP-BINDING PROTEIN-RELATED"/>
    <property type="match status" value="1"/>
</dbReference>
<dbReference type="Gene3D" id="3.40.50.300">
    <property type="entry name" value="P-loop containing nucleotide triphosphate hydrolases"/>
    <property type="match status" value="1"/>
</dbReference>
<dbReference type="Pfam" id="PF01048">
    <property type="entry name" value="PNP_UDP_1"/>
    <property type="match status" value="1"/>
</dbReference>
<dbReference type="GeneID" id="34607167"/>
<feature type="region of interest" description="Disordered" evidence="1">
    <location>
        <begin position="1253"/>
        <end position="1289"/>
    </location>
</feature>
<accession>A0A177EPE1</accession>
<feature type="domain" description="Nucleoside phosphorylase" evidence="3">
    <location>
        <begin position="109"/>
        <end position="249"/>
    </location>
</feature>
<dbReference type="Pfam" id="PF13374">
    <property type="entry name" value="TPR_10"/>
    <property type="match status" value="1"/>
</dbReference>
<keyword evidence="5" id="KW-1185">Reference proteome</keyword>
<dbReference type="OrthoDB" id="1577640at2759"/>
<dbReference type="GO" id="GO:0043531">
    <property type="term" value="F:ADP binding"/>
    <property type="evidence" value="ECO:0007669"/>
    <property type="project" value="InterPro"/>
</dbReference>
<protein>
    <submittedName>
        <fullName evidence="4">Uncharacterized protein</fullName>
    </submittedName>
</protein>
<dbReference type="Pfam" id="PF00931">
    <property type="entry name" value="NB-ARC"/>
    <property type="match status" value="1"/>
</dbReference>
<dbReference type="InterPro" id="IPR027417">
    <property type="entry name" value="P-loop_NTPase"/>
</dbReference>
<dbReference type="GO" id="GO:0003824">
    <property type="term" value="F:catalytic activity"/>
    <property type="evidence" value="ECO:0007669"/>
    <property type="project" value="InterPro"/>
</dbReference>
<dbReference type="InterPro" id="IPR011990">
    <property type="entry name" value="TPR-like_helical_dom_sf"/>
</dbReference>
<dbReference type="EMBL" id="LVKK01000229">
    <property type="protein sequence ID" value="OAG33797.1"/>
    <property type="molecule type" value="Genomic_DNA"/>
</dbReference>
<evidence type="ECO:0000259" key="3">
    <source>
        <dbReference type="Pfam" id="PF01048"/>
    </source>
</evidence>
<dbReference type="Gene3D" id="3.40.50.1580">
    <property type="entry name" value="Nucleoside phosphorylase domain"/>
    <property type="match status" value="1"/>
</dbReference>
<dbReference type="SUPFAM" id="SSF53167">
    <property type="entry name" value="Purine and uridine phosphorylases"/>
    <property type="match status" value="1"/>
</dbReference>
<dbReference type="InterPro" id="IPR053137">
    <property type="entry name" value="NLR-like"/>
</dbReference>